<dbReference type="Proteomes" id="UP000683360">
    <property type="component" value="Unassembled WGS sequence"/>
</dbReference>
<organism evidence="1 2">
    <name type="scientific">Mytilus edulis</name>
    <name type="common">Blue mussel</name>
    <dbReference type="NCBI Taxonomy" id="6550"/>
    <lineage>
        <taxon>Eukaryota</taxon>
        <taxon>Metazoa</taxon>
        <taxon>Spiralia</taxon>
        <taxon>Lophotrochozoa</taxon>
        <taxon>Mollusca</taxon>
        <taxon>Bivalvia</taxon>
        <taxon>Autobranchia</taxon>
        <taxon>Pteriomorphia</taxon>
        <taxon>Mytilida</taxon>
        <taxon>Mytiloidea</taxon>
        <taxon>Mytilidae</taxon>
        <taxon>Mytilinae</taxon>
        <taxon>Mytilus</taxon>
    </lineage>
</organism>
<evidence type="ECO:0000313" key="2">
    <source>
        <dbReference type="Proteomes" id="UP000683360"/>
    </source>
</evidence>
<protein>
    <submittedName>
        <fullName evidence="1">Uncharacterized protein</fullName>
    </submittedName>
</protein>
<accession>A0A8S3QJR0</accession>
<name>A0A8S3QJR0_MYTED</name>
<comment type="caution">
    <text evidence="1">The sequence shown here is derived from an EMBL/GenBank/DDBJ whole genome shotgun (WGS) entry which is preliminary data.</text>
</comment>
<keyword evidence="2" id="KW-1185">Reference proteome</keyword>
<evidence type="ECO:0000313" key="1">
    <source>
        <dbReference type="EMBL" id="CAG2193980.1"/>
    </source>
</evidence>
<sequence length="150" mass="17218">MMYSIHRLEMFWLWNALDYVPVVSTLKNEADAFVSFTEGDKQRAAIKATQAMVGGTLDVLTFDTSGAISNVTGMDIKSFVDTGRLSSDSRVRIVQAYYQPLPEEFMDLIRNRMVVHLDEDYLEKSSINYDEHIEILRGSVGMYLRSIYER</sequence>
<dbReference type="OrthoDB" id="6115646at2759"/>
<proteinExistence type="predicted"/>
<gene>
    <name evidence="1" type="ORF">MEDL_8970</name>
</gene>
<dbReference type="AlphaFoldDB" id="A0A8S3QJR0"/>
<dbReference type="EMBL" id="CAJPWZ010000467">
    <property type="protein sequence ID" value="CAG2193980.1"/>
    <property type="molecule type" value="Genomic_DNA"/>
</dbReference>
<reference evidence="1" key="1">
    <citation type="submission" date="2021-03" db="EMBL/GenBank/DDBJ databases">
        <authorList>
            <person name="Bekaert M."/>
        </authorList>
    </citation>
    <scope>NUCLEOTIDE SEQUENCE</scope>
</reference>